<dbReference type="OrthoDB" id="2505141at2759"/>
<organism evidence="1 2">
    <name type="scientific">Puccinia sorghi</name>
    <dbReference type="NCBI Taxonomy" id="27349"/>
    <lineage>
        <taxon>Eukaryota</taxon>
        <taxon>Fungi</taxon>
        <taxon>Dikarya</taxon>
        <taxon>Basidiomycota</taxon>
        <taxon>Pucciniomycotina</taxon>
        <taxon>Pucciniomycetes</taxon>
        <taxon>Pucciniales</taxon>
        <taxon>Pucciniaceae</taxon>
        <taxon>Puccinia</taxon>
    </lineage>
</organism>
<name>A0A0L6VEN5_9BASI</name>
<dbReference type="Proteomes" id="UP000037035">
    <property type="component" value="Unassembled WGS sequence"/>
</dbReference>
<keyword evidence="2" id="KW-1185">Reference proteome</keyword>
<dbReference type="VEuPathDB" id="FungiDB:VP01_1781g2"/>
<dbReference type="EMBL" id="LAVV01006594">
    <property type="protein sequence ID" value="KNZ59213.1"/>
    <property type="molecule type" value="Genomic_DNA"/>
</dbReference>
<gene>
    <name evidence="1" type="ORF">VP01_1781g2</name>
</gene>
<evidence type="ECO:0000313" key="2">
    <source>
        <dbReference type="Proteomes" id="UP000037035"/>
    </source>
</evidence>
<dbReference type="AlphaFoldDB" id="A0A0L6VEN5"/>
<proteinExistence type="predicted"/>
<evidence type="ECO:0000313" key="1">
    <source>
        <dbReference type="EMBL" id="KNZ59213.1"/>
    </source>
</evidence>
<reference evidence="1 2" key="1">
    <citation type="submission" date="2015-08" db="EMBL/GenBank/DDBJ databases">
        <title>Next Generation Sequencing and Analysis of the Genome of Puccinia sorghi L Schw, the Causal Agent of Maize Common Rust.</title>
        <authorList>
            <person name="Rochi L."/>
            <person name="Burguener G."/>
            <person name="Darino M."/>
            <person name="Turjanski A."/>
            <person name="Kreff E."/>
            <person name="Dieguez M.J."/>
            <person name="Sacco F."/>
        </authorList>
    </citation>
    <scope>NUCLEOTIDE SEQUENCE [LARGE SCALE GENOMIC DNA]</scope>
    <source>
        <strain evidence="1 2">RO10H11247</strain>
    </source>
</reference>
<comment type="caution">
    <text evidence="1">The sequence shown here is derived from an EMBL/GenBank/DDBJ whole genome shotgun (WGS) entry which is preliminary data.</text>
</comment>
<protein>
    <submittedName>
        <fullName evidence="1">Uncharacterized protein</fullName>
    </submittedName>
</protein>
<sequence length="102" mass="11429">MIQYTTSNGQVAYGQVTDVIQLMGEVHQSNRLGEILRRLSVLHVQLGTPQYIYPSQVVGPLAYRPLPAWSLGSTRLSYLIRPLTGLSETIWLVNNDEMVIDS</sequence>
<accession>A0A0L6VEN5</accession>